<reference evidence="4 5" key="1">
    <citation type="submission" date="2022-11" db="EMBL/GenBank/DDBJ databases">
        <title>Genome Sequencing of Nocardia sp. ON39_IFM12276 and assembly.</title>
        <authorList>
            <person name="Shimojima M."/>
            <person name="Toyokawa M."/>
            <person name="Uesaka K."/>
        </authorList>
    </citation>
    <scope>NUCLEOTIDE SEQUENCE [LARGE SCALE GENOMIC DNA]</scope>
    <source>
        <strain evidence="4 5">IFM 12276</strain>
    </source>
</reference>
<evidence type="ECO:0000256" key="2">
    <source>
        <dbReference type="ARBA" id="ARBA00022679"/>
    </source>
</evidence>
<evidence type="ECO:0000259" key="3">
    <source>
        <dbReference type="Pfam" id="PF13649"/>
    </source>
</evidence>
<name>A0ABM8D705_9NOCA</name>
<dbReference type="InterPro" id="IPR041698">
    <property type="entry name" value="Methyltransf_25"/>
</dbReference>
<dbReference type="CDD" id="cd02440">
    <property type="entry name" value="AdoMet_MTases"/>
    <property type="match status" value="1"/>
</dbReference>
<dbReference type="InterPro" id="IPR029063">
    <property type="entry name" value="SAM-dependent_MTases_sf"/>
</dbReference>
<evidence type="ECO:0000313" key="4">
    <source>
        <dbReference type="EMBL" id="BDU03241.1"/>
    </source>
</evidence>
<protein>
    <submittedName>
        <fullName evidence="4">Methyltransferase</fullName>
    </submittedName>
</protein>
<dbReference type="Pfam" id="PF13649">
    <property type="entry name" value="Methyltransf_25"/>
    <property type="match status" value="1"/>
</dbReference>
<feature type="domain" description="Methyltransferase" evidence="3">
    <location>
        <begin position="62"/>
        <end position="152"/>
    </location>
</feature>
<keyword evidence="5" id="KW-1185">Reference proteome</keyword>
<evidence type="ECO:0000256" key="1">
    <source>
        <dbReference type="ARBA" id="ARBA00022603"/>
    </source>
</evidence>
<dbReference type="RefSeq" id="WP_281876401.1">
    <property type="nucleotide sequence ID" value="NZ_AP026978.1"/>
</dbReference>
<dbReference type="PANTHER" id="PTHR43861">
    <property type="entry name" value="TRANS-ACONITATE 2-METHYLTRANSFERASE-RELATED"/>
    <property type="match status" value="1"/>
</dbReference>
<proteinExistence type="predicted"/>
<gene>
    <name evidence="4" type="ORF">IFM12276_62690</name>
</gene>
<accession>A0ABM8D705</accession>
<sequence>MLDSTEDFADERPDVAATRAAYDDIAELYTELFRNHLAGAVLDRAVLGAFVESVAGNGSGPIADLGCGPGRITGHLASLGARVFGIDLSPRMVELARAEHPQLFFAQGSVEELPIGDSTLGGIVAWYSLIHTPPERVPHVLNEFHRVLASKGHVLLAFQTADLPDAVEAFDHKVTRAYRWAPKRLARLLGGAGFAMIARMVREPGPDERFGQAYLLASKVR</sequence>
<dbReference type="PANTHER" id="PTHR43861:SF1">
    <property type="entry name" value="TRANS-ACONITATE 2-METHYLTRANSFERASE"/>
    <property type="match status" value="1"/>
</dbReference>
<organism evidence="4 5">
    <name type="scientific">Nocardia sputorum</name>
    <dbReference type="NCBI Taxonomy" id="2984338"/>
    <lineage>
        <taxon>Bacteria</taxon>
        <taxon>Bacillati</taxon>
        <taxon>Actinomycetota</taxon>
        <taxon>Actinomycetes</taxon>
        <taxon>Mycobacteriales</taxon>
        <taxon>Nocardiaceae</taxon>
        <taxon>Nocardia</taxon>
    </lineage>
</organism>
<dbReference type="Gene3D" id="3.40.50.150">
    <property type="entry name" value="Vaccinia Virus protein VP39"/>
    <property type="match status" value="1"/>
</dbReference>
<keyword evidence="1 4" id="KW-0489">Methyltransferase</keyword>
<keyword evidence="2" id="KW-0808">Transferase</keyword>
<dbReference type="SUPFAM" id="SSF53335">
    <property type="entry name" value="S-adenosyl-L-methionine-dependent methyltransferases"/>
    <property type="match status" value="1"/>
</dbReference>
<dbReference type="GO" id="GO:0032259">
    <property type="term" value="P:methylation"/>
    <property type="evidence" value="ECO:0007669"/>
    <property type="project" value="UniProtKB-KW"/>
</dbReference>
<dbReference type="GO" id="GO:0008168">
    <property type="term" value="F:methyltransferase activity"/>
    <property type="evidence" value="ECO:0007669"/>
    <property type="project" value="UniProtKB-KW"/>
</dbReference>
<evidence type="ECO:0000313" key="5">
    <source>
        <dbReference type="Proteomes" id="UP001317870"/>
    </source>
</evidence>
<dbReference type="Proteomes" id="UP001317870">
    <property type="component" value="Chromosome"/>
</dbReference>
<dbReference type="EMBL" id="AP026978">
    <property type="protein sequence ID" value="BDU03241.1"/>
    <property type="molecule type" value="Genomic_DNA"/>
</dbReference>